<dbReference type="InterPro" id="IPR011990">
    <property type="entry name" value="TPR-like_helical_dom_sf"/>
</dbReference>
<keyword evidence="2" id="KW-1185">Reference proteome</keyword>
<dbReference type="GO" id="GO:0003723">
    <property type="term" value="F:RNA binding"/>
    <property type="evidence" value="ECO:0007669"/>
    <property type="project" value="InterPro"/>
</dbReference>
<dbReference type="EMBL" id="JADFTS010000002">
    <property type="protein sequence ID" value="KAF9618382.1"/>
    <property type="molecule type" value="Genomic_DNA"/>
</dbReference>
<organism evidence="1 2">
    <name type="scientific">Coptis chinensis</name>
    <dbReference type="NCBI Taxonomy" id="261450"/>
    <lineage>
        <taxon>Eukaryota</taxon>
        <taxon>Viridiplantae</taxon>
        <taxon>Streptophyta</taxon>
        <taxon>Embryophyta</taxon>
        <taxon>Tracheophyta</taxon>
        <taxon>Spermatophyta</taxon>
        <taxon>Magnoliopsida</taxon>
        <taxon>Ranunculales</taxon>
        <taxon>Ranunculaceae</taxon>
        <taxon>Coptidoideae</taxon>
        <taxon>Coptis</taxon>
    </lineage>
</organism>
<dbReference type="AlphaFoldDB" id="A0A835M6N5"/>
<evidence type="ECO:0008006" key="3">
    <source>
        <dbReference type="Google" id="ProtNLM"/>
    </source>
</evidence>
<dbReference type="PANTHER" id="PTHR47926:SF410">
    <property type="entry name" value="(WILD MALAYSIAN BANANA) HYPOTHETICAL PROTEIN"/>
    <property type="match status" value="1"/>
</dbReference>
<name>A0A835M6N5_9MAGN</name>
<protein>
    <recommendedName>
        <fullName evidence="3">Pentatricopeptide repeat-containing protein</fullName>
    </recommendedName>
</protein>
<sequence length="148" mass="16360">MPLSLKSIKSVFSLPDGCELGPLCRMNVCRLLSNKVKPVLASMETEYGIEARPDHYACIVDLLGRAGLLNKVVEVIKRMHFKPHCAIFGTLLGACRTHKNSKVAEYATQNLLDLGPTSLCEVMFNLLMFTCDEQMGPKLAEFAIDEGQ</sequence>
<dbReference type="InterPro" id="IPR046960">
    <property type="entry name" value="PPR_At4g14850-like_plant"/>
</dbReference>
<accession>A0A835M6N5</accession>
<evidence type="ECO:0000313" key="2">
    <source>
        <dbReference type="Proteomes" id="UP000631114"/>
    </source>
</evidence>
<dbReference type="GO" id="GO:0009451">
    <property type="term" value="P:RNA modification"/>
    <property type="evidence" value="ECO:0007669"/>
    <property type="project" value="InterPro"/>
</dbReference>
<dbReference type="Proteomes" id="UP000631114">
    <property type="component" value="Unassembled WGS sequence"/>
</dbReference>
<proteinExistence type="predicted"/>
<comment type="caution">
    <text evidence="1">The sequence shown here is derived from an EMBL/GenBank/DDBJ whole genome shotgun (WGS) entry which is preliminary data.</text>
</comment>
<dbReference type="OrthoDB" id="185373at2759"/>
<dbReference type="Gene3D" id="1.25.40.10">
    <property type="entry name" value="Tetratricopeptide repeat domain"/>
    <property type="match status" value="1"/>
</dbReference>
<reference evidence="1 2" key="1">
    <citation type="submission" date="2020-10" db="EMBL/GenBank/DDBJ databases">
        <title>The Coptis chinensis genome and diversification of protoberbering-type alkaloids.</title>
        <authorList>
            <person name="Wang B."/>
            <person name="Shu S."/>
            <person name="Song C."/>
            <person name="Liu Y."/>
        </authorList>
    </citation>
    <scope>NUCLEOTIDE SEQUENCE [LARGE SCALE GENOMIC DNA]</scope>
    <source>
        <strain evidence="1">HL-2020</strain>
        <tissue evidence="1">Leaf</tissue>
    </source>
</reference>
<dbReference type="PANTHER" id="PTHR47926">
    <property type="entry name" value="PENTATRICOPEPTIDE REPEAT-CONTAINING PROTEIN"/>
    <property type="match status" value="1"/>
</dbReference>
<gene>
    <name evidence="1" type="ORF">IFM89_001105</name>
</gene>
<evidence type="ECO:0000313" key="1">
    <source>
        <dbReference type="EMBL" id="KAF9618382.1"/>
    </source>
</evidence>